<dbReference type="PANTHER" id="PTHR42884">
    <property type="entry name" value="PROPROTEIN CONVERTASE SUBTILISIN/KEXIN-RELATED"/>
    <property type="match status" value="1"/>
</dbReference>
<dbReference type="GO" id="GO:0000139">
    <property type="term" value="C:Golgi membrane"/>
    <property type="evidence" value="ECO:0007669"/>
    <property type="project" value="TreeGrafter"/>
</dbReference>
<evidence type="ECO:0000256" key="11">
    <source>
        <dbReference type="PROSITE-ProRule" id="PRU01240"/>
    </source>
</evidence>
<comment type="caution">
    <text evidence="15">The sequence shown here is derived from an EMBL/GenBank/DDBJ whole genome shotgun (WGS) entry which is preliminary data.</text>
</comment>
<dbReference type="PRINTS" id="PR00723">
    <property type="entry name" value="SUBTILISIN"/>
</dbReference>
<evidence type="ECO:0000259" key="14">
    <source>
        <dbReference type="PROSITE" id="PS51829"/>
    </source>
</evidence>
<feature type="active site" description="Charge relay system" evidence="10 11">
    <location>
        <position position="269"/>
    </location>
</feature>
<dbReference type="PANTHER" id="PTHR42884:SF23">
    <property type="entry name" value="FURIN-LIKE PROTEASE 2"/>
    <property type="match status" value="1"/>
</dbReference>
<dbReference type="Gene3D" id="3.30.70.850">
    <property type="entry name" value="Peptidase S8, pro-domain"/>
    <property type="match status" value="1"/>
</dbReference>
<dbReference type="Pfam" id="PF16470">
    <property type="entry name" value="S8_pro-domain"/>
    <property type="match status" value="1"/>
</dbReference>
<dbReference type="PROSITE" id="PS51892">
    <property type="entry name" value="SUBTILASE"/>
    <property type="match status" value="1"/>
</dbReference>
<dbReference type="EMBL" id="VSWD01000007">
    <property type="protein sequence ID" value="KAK3098823.1"/>
    <property type="molecule type" value="Genomic_DNA"/>
</dbReference>
<proteinExistence type="inferred from homology"/>
<comment type="similarity">
    <text evidence="1">Belongs to the peptidase S8 family. Furin subfamily.</text>
</comment>
<feature type="region of interest" description="Disordered" evidence="12">
    <location>
        <begin position="243"/>
        <end position="270"/>
    </location>
</feature>
<feature type="compositionally biased region" description="Basic and acidic residues" evidence="12">
    <location>
        <begin position="9"/>
        <end position="25"/>
    </location>
</feature>
<dbReference type="FunFam" id="2.60.120.260:FF:000006">
    <property type="entry name" value="Proprotein convertase subtilisin/kexin type 5"/>
    <property type="match status" value="1"/>
</dbReference>
<keyword evidence="13" id="KW-1133">Transmembrane helix</keyword>
<dbReference type="InterPro" id="IPR022398">
    <property type="entry name" value="Peptidase_S8_His-AS"/>
</dbReference>
<dbReference type="Gene3D" id="3.40.50.200">
    <property type="entry name" value="Peptidase S8/S53 domain"/>
    <property type="match status" value="1"/>
</dbReference>
<dbReference type="SUPFAM" id="SSF52743">
    <property type="entry name" value="Subtilisin-like"/>
    <property type="match status" value="1"/>
</dbReference>
<evidence type="ECO:0000256" key="4">
    <source>
        <dbReference type="ARBA" id="ARBA00022729"/>
    </source>
</evidence>
<dbReference type="InterPro" id="IPR000209">
    <property type="entry name" value="Peptidase_S8/S53_dom"/>
</dbReference>
<dbReference type="InterPro" id="IPR015500">
    <property type="entry name" value="Peptidase_S8_subtilisin-rel"/>
</dbReference>
<organism evidence="15 16">
    <name type="scientific">Pinctada imbricata</name>
    <name type="common">Atlantic pearl-oyster</name>
    <name type="synonym">Pinctada martensii</name>
    <dbReference type="NCBI Taxonomy" id="66713"/>
    <lineage>
        <taxon>Eukaryota</taxon>
        <taxon>Metazoa</taxon>
        <taxon>Spiralia</taxon>
        <taxon>Lophotrochozoa</taxon>
        <taxon>Mollusca</taxon>
        <taxon>Bivalvia</taxon>
        <taxon>Autobranchia</taxon>
        <taxon>Pteriomorphia</taxon>
        <taxon>Pterioida</taxon>
        <taxon>Pterioidea</taxon>
        <taxon>Pteriidae</taxon>
        <taxon>Pinctada</taxon>
    </lineage>
</organism>
<evidence type="ECO:0000313" key="16">
    <source>
        <dbReference type="Proteomes" id="UP001186944"/>
    </source>
</evidence>
<evidence type="ECO:0000256" key="2">
    <source>
        <dbReference type="ARBA" id="ARBA00022670"/>
    </source>
</evidence>
<dbReference type="Pfam" id="PF01483">
    <property type="entry name" value="P_proprotein"/>
    <property type="match status" value="1"/>
</dbReference>
<keyword evidence="9" id="KW-0325">Glycoprotein</keyword>
<keyword evidence="2 11" id="KW-0645">Protease</keyword>
<evidence type="ECO:0000256" key="8">
    <source>
        <dbReference type="ARBA" id="ARBA00023157"/>
    </source>
</evidence>
<dbReference type="InterPro" id="IPR008979">
    <property type="entry name" value="Galactose-bd-like_sf"/>
</dbReference>
<dbReference type="InterPro" id="IPR023827">
    <property type="entry name" value="Peptidase_S8_Asp-AS"/>
</dbReference>
<keyword evidence="13" id="KW-0812">Transmembrane</keyword>
<feature type="transmembrane region" description="Helical" evidence="13">
    <location>
        <begin position="34"/>
        <end position="53"/>
    </location>
</feature>
<dbReference type="SUPFAM" id="SSF54897">
    <property type="entry name" value="Protease propeptides/inhibitors"/>
    <property type="match status" value="1"/>
</dbReference>
<keyword evidence="13" id="KW-0472">Membrane</keyword>
<dbReference type="PROSITE" id="PS00136">
    <property type="entry name" value="SUBTILASE_ASP"/>
    <property type="match status" value="1"/>
</dbReference>
<feature type="compositionally biased region" description="Polar residues" evidence="12">
    <location>
        <begin position="258"/>
        <end position="270"/>
    </location>
</feature>
<dbReference type="GO" id="GO:0016485">
    <property type="term" value="P:protein processing"/>
    <property type="evidence" value="ECO:0007669"/>
    <property type="project" value="TreeGrafter"/>
</dbReference>
<keyword evidence="7" id="KW-0865">Zymogen</keyword>
<evidence type="ECO:0000256" key="9">
    <source>
        <dbReference type="ARBA" id="ARBA00023180"/>
    </source>
</evidence>
<dbReference type="InterPro" id="IPR023828">
    <property type="entry name" value="Peptidase_S8_Ser-AS"/>
</dbReference>
<dbReference type="Proteomes" id="UP001186944">
    <property type="component" value="Unassembled WGS sequence"/>
</dbReference>
<name>A0AA88YGG5_PINIB</name>
<evidence type="ECO:0000313" key="15">
    <source>
        <dbReference type="EMBL" id="KAK3098823.1"/>
    </source>
</evidence>
<feature type="active site" description="Charge relay system" evidence="10 11">
    <location>
        <position position="226"/>
    </location>
</feature>
<dbReference type="Pfam" id="PF00082">
    <property type="entry name" value="Peptidase_S8"/>
    <property type="match status" value="1"/>
</dbReference>
<evidence type="ECO:0000256" key="6">
    <source>
        <dbReference type="ARBA" id="ARBA00022825"/>
    </source>
</evidence>
<protein>
    <recommendedName>
        <fullName evidence="14">P/Homo B domain-containing protein</fullName>
    </recommendedName>
</protein>
<feature type="region of interest" description="Disordered" evidence="12">
    <location>
        <begin position="683"/>
        <end position="708"/>
    </location>
</feature>
<dbReference type="PROSITE" id="PS00137">
    <property type="entry name" value="SUBTILASE_HIS"/>
    <property type="match status" value="1"/>
</dbReference>
<evidence type="ECO:0000256" key="13">
    <source>
        <dbReference type="SAM" id="Phobius"/>
    </source>
</evidence>
<keyword evidence="3" id="KW-0165">Cleavage on pair of basic residues</keyword>
<dbReference type="SUPFAM" id="SSF49785">
    <property type="entry name" value="Galactose-binding domain-like"/>
    <property type="match status" value="1"/>
</dbReference>
<reference evidence="15" key="1">
    <citation type="submission" date="2019-08" db="EMBL/GenBank/DDBJ databases">
        <title>The improved chromosome-level genome for the pearl oyster Pinctada fucata martensii using PacBio sequencing and Hi-C.</title>
        <authorList>
            <person name="Zheng Z."/>
        </authorList>
    </citation>
    <scope>NUCLEOTIDE SEQUENCE</scope>
    <source>
        <strain evidence="15">ZZ-2019</strain>
        <tissue evidence="15">Adductor muscle</tissue>
    </source>
</reference>
<dbReference type="InterPro" id="IPR036852">
    <property type="entry name" value="Peptidase_S8/S53_dom_sf"/>
</dbReference>
<evidence type="ECO:0000256" key="3">
    <source>
        <dbReference type="ARBA" id="ARBA00022685"/>
    </source>
</evidence>
<dbReference type="GO" id="GO:0005802">
    <property type="term" value="C:trans-Golgi network"/>
    <property type="evidence" value="ECO:0007669"/>
    <property type="project" value="TreeGrafter"/>
</dbReference>
<keyword evidence="6 11" id="KW-0720">Serine protease</keyword>
<dbReference type="InterPro" id="IPR038466">
    <property type="entry name" value="S8_pro-domain_sf"/>
</dbReference>
<sequence>MGGGRRKGVGGEEIVKGRDRKEGRGGRGGPKMRFIVLVSVLSLFLVSAIPVSTNDDNPHYLNQFLIKVEKRAIADEIAKEHGFEVKEELDGLGYFLLEHPTVTRRSKRYAENHVENLKSDSRVEYAEQQKVLIREKRDIVYDKQLELESRDYDPSEYYRVKTSRMYRRGKFGDGDDDLVFNDKFYGDQWYVKNTGQSGGNPDVDLNVMVAWKYGYTGVGVNVVVLDDGIDHTHIDLAENYNKDVSADFNDPNDKENDPTPNKSDSSNSHGTKCAGEIAAVANNGICAVGVAYGAKVGGIRILDGDVTDHLEAKALNYMKNDIHITSASWGPRDNGATMEMPGRATREALQRGVREEMVASMMTTVVRTAYVSSIETLSIGSASDRGQAPYFMETCSSTFAVVPSGGEVYSGEYHESRKPKIKVVTTDINNGCTLGFQGTSAAAPLAAGCVALALQANPDLTWRDVQHIIASTSRIPSVDKSWDINGAGMHVSHTFGFGVMDCGRMVEAALEWKRVPEQHICRSEIVNVDIPMVPRDCIQHEIQFPMPCQRNNITTIRKTEHVEVYVKLEHTHRGDVELFITSPSGKISRLLAARKNDHATEGVDFWFMTIHHWNEMPEGEWNLVVCDNEKSLRRNSGRLLKYQFVWYGTNADVKDGRSHGKAYKPSLAKVEEMEKKELERAKRLKIKRQEGKKRENSPTSKDGKSGIQEKRQHLMEELTNILSRRGFDEDNVEDALKDLGTSKTEKKSYFPSNKDQIKRKLETLQERTTSNSIGKDSRGYETAKKERIDELYNEVLDRLGRYIERRENEKKLPIAERYLSLIDKRERGRVNHEKKSWNY</sequence>
<dbReference type="CDD" id="cd04059">
    <property type="entry name" value="Peptidases_S8_Protein_convertases_Kexins_Furin-like"/>
    <property type="match status" value="1"/>
</dbReference>
<evidence type="ECO:0000256" key="1">
    <source>
        <dbReference type="ARBA" id="ARBA00005325"/>
    </source>
</evidence>
<evidence type="ECO:0000256" key="7">
    <source>
        <dbReference type="ARBA" id="ARBA00023145"/>
    </source>
</evidence>
<keyword evidence="16" id="KW-1185">Reference proteome</keyword>
<accession>A0AA88YGG5</accession>
<feature type="compositionally biased region" description="Basic and acidic residues" evidence="12">
    <location>
        <begin position="243"/>
        <end position="257"/>
    </location>
</feature>
<feature type="region of interest" description="Disordered" evidence="12">
    <location>
        <begin position="1"/>
        <end position="27"/>
    </location>
</feature>
<feature type="domain" description="P/Homo B" evidence="14">
    <location>
        <begin position="514"/>
        <end position="652"/>
    </location>
</feature>
<dbReference type="PROSITE" id="PS00138">
    <property type="entry name" value="SUBTILASE_SER"/>
    <property type="match status" value="1"/>
</dbReference>
<keyword evidence="4" id="KW-0732">Signal</keyword>
<dbReference type="InterPro" id="IPR032815">
    <property type="entry name" value="S8_pro-domain"/>
</dbReference>
<evidence type="ECO:0000256" key="10">
    <source>
        <dbReference type="PIRSR" id="PIRSR615500-1"/>
    </source>
</evidence>
<dbReference type="InterPro" id="IPR034182">
    <property type="entry name" value="Kexin/furin"/>
</dbReference>
<gene>
    <name evidence="15" type="ORF">FSP39_023409</name>
</gene>
<keyword evidence="8" id="KW-1015">Disulfide bond</keyword>
<dbReference type="AlphaFoldDB" id="A0AA88YGG5"/>
<dbReference type="GO" id="GO:0004252">
    <property type="term" value="F:serine-type endopeptidase activity"/>
    <property type="evidence" value="ECO:0007669"/>
    <property type="project" value="UniProtKB-UniRule"/>
</dbReference>
<dbReference type="Gene3D" id="2.60.120.260">
    <property type="entry name" value="Galactose-binding domain-like"/>
    <property type="match status" value="1"/>
</dbReference>
<evidence type="ECO:0000256" key="12">
    <source>
        <dbReference type="SAM" id="MobiDB-lite"/>
    </source>
</evidence>
<dbReference type="InterPro" id="IPR002884">
    <property type="entry name" value="P_dom"/>
</dbReference>
<dbReference type="PROSITE" id="PS51829">
    <property type="entry name" value="P_HOMO_B"/>
    <property type="match status" value="1"/>
</dbReference>
<evidence type="ECO:0000256" key="5">
    <source>
        <dbReference type="ARBA" id="ARBA00022801"/>
    </source>
</evidence>
<feature type="active site" description="Charge relay system" evidence="10 11">
    <location>
        <position position="440"/>
    </location>
</feature>
<keyword evidence="5 11" id="KW-0378">Hydrolase</keyword>